<reference evidence="2 3" key="1">
    <citation type="submission" date="2022-03" db="EMBL/GenBank/DDBJ databases">
        <title>Genome data of Colletotrichum spp.</title>
        <authorList>
            <person name="Utami Y.D."/>
            <person name="Hiruma K."/>
        </authorList>
    </citation>
    <scope>NUCLEOTIDE SEQUENCE [LARGE SCALE GENOMIC DNA]</scope>
    <source>
        <strain evidence="2 3">MAFF 239500</strain>
    </source>
</reference>
<keyword evidence="3" id="KW-1185">Reference proteome</keyword>
<dbReference type="EMBL" id="BQXU01000044">
    <property type="protein sequence ID" value="GKT51095.1"/>
    <property type="molecule type" value="Genomic_DNA"/>
</dbReference>
<evidence type="ECO:0000256" key="1">
    <source>
        <dbReference type="SAM" id="SignalP"/>
    </source>
</evidence>
<dbReference type="RefSeq" id="XP_049133445.1">
    <property type="nucleotide sequence ID" value="XM_049277488.1"/>
</dbReference>
<evidence type="ECO:0000313" key="3">
    <source>
        <dbReference type="Proteomes" id="UP001055115"/>
    </source>
</evidence>
<sequence>MTRLSIALAALTALLFSIIDTASAGRLSNYGVWKGTATLLSATPGQTDRSTVYAFLSIYDGISYRAGNDPGPPRPRDIAAAFDLKAPFPEDDRVVYWINRNFTHPLADDGFDLVNLKPGFHNISLNVSDFLKAPPSLDLFRDKLVEVEAAQLASYDDPDLAITDVIVSFFEPAVENLADVWVWGQRSENGNGLGLHHTHMNQGGLGRLSAENGIRQDGGLIVKYYDHWEALFLAFPQQAVATDQMGQPLGVTFADLFPVV</sequence>
<dbReference type="Proteomes" id="UP001055115">
    <property type="component" value="Unassembled WGS sequence"/>
</dbReference>
<protein>
    <recommendedName>
        <fullName evidence="4">DUF2278 domain-containing protein</fullName>
    </recommendedName>
</protein>
<dbReference type="Pfam" id="PF10042">
    <property type="entry name" value="DUF2278"/>
    <property type="match status" value="1"/>
</dbReference>
<feature type="chain" id="PRO_5041397699" description="DUF2278 domain-containing protein" evidence="1">
    <location>
        <begin position="25"/>
        <end position="260"/>
    </location>
</feature>
<dbReference type="InterPro" id="IPR019268">
    <property type="entry name" value="DUF2278"/>
</dbReference>
<gene>
    <name evidence="2" type="ORF">ColSpa_11276</name>
</gene>
<name>A0AA37PF20_9PEZI</name>
<dbReference type="AlphaFoldDB" id="A0AA37PF20"/>
<organism evidence="2 3">
    <name type="scientific">Colletotrichum spaethianum</name>
    <dbReference type="NCBI Taxonomy" id="700344"/>
    <lineage>
        <taxon>Eukaryota</taxon>
        <taxon>Fungi</taxon>
        <taxon>Dikarya</taxon>
        <taxon>Ascomycota</taxon>
        <taxon>Pezizomycotina</taxon>
        <taxon>Sordariomycetes</taxon>
        <taxon>Hypocreomycetidae</taxon>
        <taxon>Glomerellales</taxon>
        <taxon>Glomerellaceae</taxon>
        <taxon>Colletotrichum</taxon>
        <taxon>Colletotrichum spaethianum species complex</taxon>
    </lineage>
</organism>
<feature type="signal peptide" evidence="1">
    <location>
        <begin position="1"/>
        <end position="24"/>
    </location>
</feature>
<proteinExistence type="predicted"/>
<dbReference type="GeneID" id="73332078"/>
<accession>A0AA37PF20</accession>
<comment type="caution">
    <text evidence="2">The sequence shown here is derived from an EMBL/GenBank/DDBJ whole genome shotgun (WGS) entry which is preliminary data.</text>
</comment>
<keyword evidence="1" id="KW-0732">Signal</keyword>
<evidence type="ECO:0000313" key="2">
    <source>
        <dbReference type="EMBL" id="GKT51095.1"/>
    </source>
</evidence>
<evidence type="ECO:0008006" key="4">
    <source>
        <dbReference type="Google" id="ProtNLM"/>
    </source>
</evidence>